<dbReference type="InterPro" id="IPR001461">
    <property type="entry name" value="Aspartic_peptidase_A1"/>
</dbReference>
<dbReference type="Proteomes" id="UP000327013">
    <property type="component" value="Chromosome 6"/>
</dbReference>
<protein>
    <recommendedName>
        <fullName evidence="4">Peptidase A1 domain-containing protein</fullName>
    </recommendedName>
</protein>
<dbReference type="PROSITE" id="PS51767">
    <property type="entry name" value="PEPTIDASE_A1"/>
    <property type="match status" value="1"/>
</dbReference>
<dbReference type="PANTHER" id="PTHR47965:SF103">
    <property type="entry name" value="EUKARYOTIC ASPARTYL PROTEASE FAMILY PROTEIN"/>
    <property type="match status" value="1"/>
</dbReference>
<dbReference type="AlphaFoldDB" id="A0A5N6RED6"/>
<name>A0A5N6RED6_9ROSI</name>
<dbReference type="FunFam" id="2.40.70.10:FF:000045">
    <property type="entry name" value="Basic 7S globulin"/>
    <property type="match status" value="1"/>
</dbReference>
<sequence length="258" mass="27672">MASSFHFLLFCSLLFLISPSTVASATTSFRPKALVLPVSKDASTVQYLAQLNQRTPFVPVKLTVDLGGQFLWVECEQDYVSSTNQPVLCDSTQCSILKVKVFCQDCASDPNLPGCHNITCPLLLDNSVIGTGTEGALFTDVFSIQSTDGSNPGRVVFVPKLTFSCSPTFILDGLASGVKGMAGLGRTEISLPSQISAAFRFSRKFAICLSSSTRDNGVIFFGGGSYVMLPNIDVSKSLIYTPLIFNPVSTASAYQLTR</sequence>
<dbReference type="GO" id="GO:0004190">
    <property type="term" value="F:aspartic-type endopeptidase activity"/>
    <property type="evidence" value="ECO:0007669"/>
    <property type="project" value="InterPro"/>
</dbReference>
<evidence type="ECO:0000259" key="4">
    <source>
        <dbReference type="PROSITE" id="PS51767"/>
    </source>
</evidence>
<gene>
    <name evidence="5" type="ORF">FH972_015588</name>
</gene>
<dbReference type="SUPFAM" id="SSF50630">
    <property type="entry name" value="Acid proteases"/>
    <property type="match status" value="1"/>
</dbReference>
<evidence type="ECO:0000313" key="5">
    <source>
        <dbReference type="EMBL" id="KAE8076974.1"/>
    </source>
</evidence>
<keyword evidence="6" id="KW-1185">Reference proteome</keyword>
<dbReference type="InterPro" id="IPR032861">
    <property type="entry name" value="TAXi_N"/>
</dbReference>
<dbReference type="Pfam" id="PF14543">
    <property type="entry name" value="TAXi_N"/>
    <property type="match status" value="1"/>
</dbReference>
<feature type="domain" description="Peptidase A1" evidence="4">
    <location>
        <begin position="47"/>
        <end position="258"/>
    </location>
</feature>
<evidence type="ECO:0000256" key="1">
    <source>
        <dbReference type="ARBA" id="ARBA00007447"/>
    </source>
</evidence>
<keyword evidence="2 3" id="KW-0732">Signal</keyword>
<dbReference type="EMBL" id="CM017326">
    <property type="protein sequence ID" value="KAE8076974.1"/>
    <property type="molecule type" value="Genomic_DNA"/>
</dbReference>
<dbReference type="Gene3D" id="2.40.70.10">
    <property type="entry name" value="Acid Proteases"/>
    <property type="match status" value="1"/>
</dbReference>
<accession>A0A5N6RED6</accession>
<dbReference type="GO" id="GO:0006508">
    <property type="term" value="P:proteolysis"/>
    <property type="evidence" value="ECO:0007669"/>
    <property type="project" value="InterPro"/>
</dbReference>
<dbReference type="OrthoDB" id="1927375at2759"/>
<comment type="similarity">
    <text evidence="1">Belongs to the peptidase A1 family.</text>
</comment>
<dbReference type="InterPro" id="IPR021109">
    <property type="entry name" value="Peptidase_aspartic_dom_sf"/>
</dbReference>
<evidence type="ECO:0000313" key="6">
    <source>
        <dbReference type="Proteomes" id="UP000327013"/>
    </source>
</evidence>
<feature type="signal peptide" evidence="3">
    <location>
        <begin position="1"/>
        <end position="24"/>
    </location>
</feature>
<evidence type="ECO:0000256" key="2">
    <source>
        <dbReference type="ARBA" id="ARBA00022729"/>
    </source>
</evidence>
<reference evidence="5 6" key="1">
    <citation type="submission" date="2019-06" db="EMBL/GenBank/DDBJ databases">
        <title>A chromosomal-level reference genome of Carpinus fangiana (Coryloideae, Betulaceae).</title>
        <authorList>
            <person name="Yang X."/>
            <person name="Wang Z."/>
            <person name="Zhang L."/>
            <person name="Hao G."/>
            <person name="Liu J."/>
            <person name="Yang Y."/>
        </authorList>
    </citation>
    <scope>NUCLEOTIDE SEQUENCE [LARGE SCALE GENOMIC DNA]</scope>
    <source>
        <strain evidence="5">Cfa_2016G</strain>
        <tissue evidence="5">Leaf</tissue>
    </source>
</reference>
<organism evidence="5 6">
    <name type="scientific">Carpinus fangiana</name>
    <dbReference type="NCBI Taxonomy" id="176857"/>
    <lineage>
        <taxon>Eukaryota</taxon>
        <taxon>Viridiplantae</taxon>
        <taxon>Streptophyta</taxon>
        <taxon>Embryophyta</taxon>
        <taxon>Tracheophyta</taxon>
        <taxon>Spermatophyta</taxon>
        <taxon>Magnoliopsida</taxon>
        <taxon>eudicotyledons</taxon>
        <taxon>Gunneridae</taxon>
        <taxon>Pentapetalae</taxon>
        <taxon>rosids</taxon>
        <taxon>fabids</taxon>
        <taxon>Fagales</taxon>
        <taxon>Betulaceae</taxon>
        <taxon>Carpinus</taxon>
    </lineage>
</organism>
<proteinExistence type="inferred from homology"/>
<dbReference type="InterPro" id="IPR033121">
    <property type="entry name" value="PEPTIDASE_A1"/>
</dbReference>
<dbReference type="PANTHER" id="PTHR47965">
    <property type="entry name" value="ASPARTYL PROTEASE-RELATED"/>
    <property type="match status" value="1"/>
</dbReference>
<feature type="chain" id="PRO_5024439842" description="Peptidase A1 domain-containing protein" evidence="3">
    <location>
        <begin position="25"/>
        <end position="258"/>
    </location>
</feature>
<evidence type="ECO:0000256" key="3">
    <source>
        <dbReference type="SAM" id="SignalP"/>
    </source>
</evidence>